<reference evidence="1" key="2">
    <citation type="submission" date="2020-09" db="EMBL/GenBank/DDBJ databases">
        <authorList>
            <person name="Sun Q."/>
            <person name="Ohkuma M."/>
        </authorList>
    </citation>
    <scope>NUCLEOTIDE SEQUENCE</scope>
    <source>
        <strain evidence="1">JCM 3086</strain>
    </source>
</reference>
<gene>
    <name evidence="1" type="ORF">GCM10010121_065150</name>
</gene>
<reference evidence="1" key="1">
    <citation type="journal article" date="2014" name="Int. J. Syst. Evol. Microbiol.">
        <title>Complete genome sequence of Corynebacterium casei LMG S-19264T (=DSM 44701T), isolated from a smear-ripened cheese.</title>
        <authorList>
            <consortium name="US DOE Joint Genome Institute (JGI-PGF)"/>
            <person name="Walter F."/>
            <person name="Albersmeier A."/>
            <person name="Kalinowski J."/>
            <person name="Ruckert C."/>
        </authorList>
    </citation>
    <scope>NUCLEOTIDE SEQUENCE</scope>
    <source>
        <strain evidence="1">JCM 3086</strain>
    </source>
</reference>
<comment type="caution">
    <text evidence="1">The sequence shown here is derived from an EMBL/GenBank/DDBJ whole genome shotgun (WGS) entry which is preliminary data.</text>
</comment>
<evidence type="ECO:0008006" key="3">
    <source>
        <dbReference type="Google" id="ProtNLM"/>
    </source>
</evidence>
<dbReference type="Proteomes" id="UP000657574">
    <property type="component" value="Unassembled WGS sequence"/>
</dbReference>
<keyword evidence="2" id="KW-1185">Reference proteome</keyword>
<proteinExistence type="predicted"/>
<accession>A0A917L7Y6</accession>
<protein>
    <recommendedName>
        <fullName evidence="3">Secreted protein</fullName>
    </recommendedName>
</protein>
<dbReference type="RefSeq" id="WP_189314866.1">
    <property type="nucleotide sequence ID" value="NZ_BMQA01000030.1"/>
</dbReference>
<name>A0A917L7Y6_9ACTN</name>
<sequence>MTTENNDGTATPARRPRRIAAIAGTALLLLAVVAGAGYTVVTVNGADRDPGAPVWRFPEADEGKEAAAGGDGLRGMLLPYGTDRYGRGPDIGEFGSDAELSGGEATALRKESVRYLPRSQRRELERQIDKHPTKGMAMRSYVSDARAVGSDSYSYDAFTLEIVLARMDNQRTVRSIATVQQEFFDAMKIFRKGPKIEGHKNAACFLPPADSGEKLDMMVCSAYVGDVLVTATATAGKPLNKEGAARMLRDQLDRIAEPGEAV</sequence>
<dbReference type="AlphaFoldDB" id="A0A917L7Y6"/>
<evidence type="ECO:0000313" key="1">
    <source>
        <dbReference type="EMBL" id="GGJ44905.1"/>
    </source>
</evidence>
<dbReference type="EMBL" id="BMQA01000030">
    <property type="protein sequence ID" value="GGJ44905.1"/>
    <property type="molecule type" value="Genomic_DNA"/>
</dbReference>
<evidence type="ECO:0000313" key="2">
    <source>
        <dbReference type="Proteomes" id="UP000657574"/>
    </source>
</evidence>
<organism evidence="1 2">
    <name type="scientific">Streptomyces brasiliensis</name>
    <dbReference type="NCBI Taxonomy" id="1954"/>
    <lineage>
        <taxon>Bacteria</taxon>
        <taxon>Bacillati</taxon>
        <taxon>Actinomycetota</taxon>
        <taxon>Actinomycetes</taxon>
        <taxon>Kitasatosporales</taxon>
        <taxon>Streptomycetaceae</taxon>
        <taxon>Streptomyces</taxon>
    </lineage>
</organism>